<keyword evidence="2" id="KW-1185">Reference proteome</keyword>
<name>A0A517DZC5_9FIRM</name>
<evidence type="ECO:0000313" key="2">
    <source>
        <dbReference type="Proteomes" id="UP000320776"/>
    </source>
</evidence>
<dbReference type="KEGG" id="sted:SPTER_41500"/>
<proteinExistence type="predicted"/>
<sequence>MTLPFLPVLFSWFPYPPIHWQNCRIYFSFLSILSLEWLQIKNQLCQIQLPFNREYLKNNLAVPPVRNCQVKPSALCVASNRYSW</sequence>
<accession>A0A517DZC5</accession>
<gene>
    <name evidence="1" type="ORF">SPTER_41500</name>
</gene>
<dbReference type="AlphaFoldDB" id="A0A517DZC5"/>
<dbReference type="Proteomes" id="UP000320776">
    <property type="component" value="Chromosome"/>
</dbReference>
<organism evidence="1 2">
    <name type="scientific">Sporomusa termitida</name>
    <dbReference type="NCBI Taxonomy" id="2377"/>
    <lineage>
        <taxon>Bacteria</taxon>
        <taxon>Bacillati</taxon>
        <taxon>Bacillota</taxon>
        <taxon>Negativicutes</taxon>
        <taxon>Selenomonadales</taxon>
        <taxon>Sporomusaceae</taxon>
        <taxon>Sporomusa</taxon>
    </lineage>
</organism>
<dbReference type="EMBL" id="CP036259">
    <property type="protein sequence ID" value="QDR82720.1"/>
    <property type="molecule type" value="Genomic_DNA"/>
</dbReference>
<protein>
    <submittedName>
        <fullName evidence="1">Uncharacterized protein</fullName>
    </submittedName>
</protein>
<reference evidence="1 2" key="1">
    <citation type="submission" date="2019-02" db="EMBL/GenBank/DDBJ databases">
        <title>Closed genome of Sporomusa termitida DSM 4440.</title>
        <authorList>
            <person name="Poehlein A."/>
            <person name="Daniel R."/>
        </authorList>
    </citation>
    <scope>NUCLEOTIDE SEQUENCE [LARGE SCALE GENOMIC DNA]</scope>
    <source>
        <strain evidence="1 2">DSM 4440</strain>
    </source>
</reference>
<evidence type="ECO:0000313" key="1">
    <source>
        <dbReference type="EMBL" id="QDR82720.1"/>
    </source>
</evidence>